<accession>A0ABN7WY88</accession>
<gene>
    <name evidence="1" type="ORF">GMARGA_LOCUS36653</name>
</gene>
<proteinExistence type="predicted"/>
<feature type="non-terminal residue" evidence="1">
    <location>
        <position position="75"/>
    </location>
</feature>
<feature type="non-terminal residue" evidence="1">
    <location>
        <position position="1"/>
    </location>
</feature>
<protein>
    <submittedName>
        <fullName evidence="1">18822_t:CDS:1</fullName>
    </submittedName>
</protein>
<reference evidence="1 2" key="1">
    <citation type="submission" date="2021-06" db="EMBL/GenBank/DDBJ databases">
        <authorList>
            <person name="Kallberg Y."/>
            <person name="Tangrot J."/>
            <person name="Rosling A."/>
        </authorList>
    </citation>
    <scope>NUCLEOTIDE SEQUENCE [LARGE SCALE GENOMIC DNA]</scope>
    <source>
        <strain evidence="1 2">120-4 pot B 10/14</strain>
    </source>
</reference>
<dbReference type="EMBL" id="CAJVQB010073127">
    <property type="protein sequence ID" value="CAG8843644.1"/>
    <property type="molecule type" value="Genomic_DNA"/>
</dbReference>
<evidence type="ECO:0000313" key="1">
    <source>
        <dbReference type="EMBL" id="CAG8843644.1"/>
    </source>
</evidence>
<evidence type="ECO:0000313" key="2">
    <source>
        <dbReference type="Proteomes" id="UP000789901"/>
    </source>
</evidence>
<dbReference type="Proteomes" id="UP000789901">
    <property type="component" value="Unassembled WGS sequence"/>
</dbReference>
<organism evidence="1 2">
    <name type="scientific">Gigaspora margarita</name>
    <dbReference type="NCBI Taxonomy" id="4874"/>
    <lineage>
        <taxon>Eukaryota</taxon>
        <taxon>Fungi</taxon>
        <taxon>Fungi incertae sedis</taxon>
        <taxon>Mucoromycota</taxon>
        <taxon>Glomeromycotina</taxon>
        <taxon>Glomeromycetes</taxon>
        <taxon>Diversisporales</taxon>
        <taxon>Gigasporaceae</taxon>
        <taxon>Gigaspora</taxon>
    </lineage>
</organism>
<comment type="caution">
    <text evidence="1">The sequence shown here is derived from an EMBL/GenBank/DDBJ whole genome shotgun (WGS) entry which is preliminary data.</text>
</comment>
<sequence length="75" mass="8798">LPKGERYKFSAEQINFIKEQRDHYNKSFAEIRDDLNKDPNLSVKATPNRVKNAYHNATKKQLREKLLGLQISNLL</sequence>
<keyword evidence="2" id="KW-1185">Reference proteome</keyword>
<name>A0ABN7WY88_GIGMA</name>